<dbReference type="PANTHER" id="PTHR24421:SF10">
    <property type="entry name" value="NITRATE_NITRITE SENSOR PROTEIN NARQ"/>
    <property type="match status" value="1"/>
</dbReference>
<feature type="transmembrane region" description="Helical" evidence="7">
    <location>
        <begin position="135"/>
        <end position="155"/>
    </location>
</feature>
<reference evidence="8" key="1">
    <citation type="submission" date="2022-08" db="EMBL/GenBank/DDBJ databases">
        <authorList>
            <person name="Deng Y."/>
            <person name="Han X.-F."/>
            <person name="Zhang Y.-Q."/>
        </authorList>
    </citation>
    <scope>NUCLEOTIDE SEQUENCE</scope>
    <source>
        <strain evidence="8">CPCC 203407</strain>
    </source>
</reference>
<dbReference type="Proteomes" id="UP001165587">
    <property type="component" value="Unassembled WGS sequence"/>
</dbReference>
<dbReference type="CDD" id="cd16917">
    <property type="entry name" value="HATPase_UhpB-NarQ-NarX-like"/>
    <property type="match status" value="1"/>
</dbReference>
<dbReference type="InterPro" id="IPR036890">
    <property type="entry name" value="HATPase_C_sf"/>
</dbReference>
<evidence type="ECO:0000313" key="9">
    <source>
        <dbReference type="Proteomes" id="UP001165587"/>
    </source>
</evidence>
<keyword evidence="3" id="KW-0808">Transferase</keyword>
<dbReference type="AlphaFoldDB" id="A0AA41XFY0"/>
<evidence type="ECO:0000256" key="6">
    <source>
        <dbReference type="SAM" id="MobiDB-lite"/>
    </source>
</evidence>
<accession>A0AA41XFY0</accession>
<organism evidence="8 9">
    <name type="scientific">Herbiconiux oxytropis</name>
    <dbReference type="NCBI Taxonomy" id="2970915"/>
    <lineage>
        <taxon>Bacteria</taxon>
        <taxon>Bacillati</taxon>
        <taxon>Actinomycetota</taxon>
        <taxon>Actinomycetes</taxon>
        <taxon>Micrococcales</taxon>
        <taxon>Microbacteriaceae</taxon>
        <taxon>Herbiconiux</taxon>
    </lineage>
</organism>
<dbReference type="EC" id="2.7.13.3" evidence="2"/>
<proteinExistence type="predicted"/>
<feature type="transmembrane region" description="Helical" evidence="7">
    <location>
        <begin position="104"/>
        <end position="129"/>
    </location>
</feature>
<evidence type="ECO:0000256" key="7">
    <source>
        <dbReference type="SAM" id="Phobius"/>
    </source>
</evidence>
<evidence type="ECO:0000313" key="8">
    <source>
        <dbReference type="EMBL" id="MCS5727292.1"/>
    </source>
</evidence>
<sequence length="415" mass="43577">MTVSGVSDASAVTPGDRVDYRRITLLTFGVILGLFATGASIQSVFVLGILPHSMLRDAVDPSVPFDVTFNLVTRLGANAAAVGTALVAIALLSPQERGLAGRIGTGLVIAASAAIVRSLLQLVFGIYGPDDVTELLAEIVTAAVAAAISLALALAQSDARRRLRAEERASALRALSASAALEALQSEELRVRREVADGLHGTVQQRFVLLGARLSALLEESGLAARDPQTAAEIASIRDDLDALREQDLRGMSRLLYPDRLDQGAVPAIRALFQRVPATIATVVSLSDGVLELESHGAKALSAERRLLLVRIVEESLSNALKHGRATSLSLAISHADGEFEVLFDDNGVGLTPPVHLNGLQRLRDRLELVGGQLTLAPAPAPESTGTRLAARVPDGIARPTDATPASAPRGRSRT</sequence>
<dbReference type="InterPro" id="IPR050482">
    <property type="entry name" value="Sensor_HK_TwoCompSys"/>
</dbReference>
<gene>
    <name evidence="8" type="ORF">N1028_15460</name>
</gene>
<dbReference type="RefSeq" id="WP_259530273.1">
    <property type="nucleotide sequence ID" value="NZ_JANLCK010000009.1"/>
</dbReference>
<evidence type="ECO:0000256" key="5">
    <source>
        <dbReference type="ARBA" id="ARBA00023012"/>
    </source>
</evidence>
<keyword evidence="4" id="KW-0418">Kinase</keyword>
<dbReference type="SUPFAM" id="SSF55874">
    <property type="entry name" value="ATPase domain of HSP90 chaperone/DNA topoisomerase II/histidine kinase"/>
    <property type="match status" value="1"/>
</dbReference>
<keyword evidence="9" id="KW-1185">Reference proteome</keyword>
<feature type="transmembrane region" description="Helical" evidence="7">
    <location>
        <begin position="25"/>
        <end position="51"/>
    </location>
</feature>
<dbReference type="Gene3D" id="3.30.565.10">
    <property type="entry name" value="Histidine kinase-like ATPase, C-terminal domain"/>
    <property type="match status" value="1"/>
</dbReference>
<feature type="region of interest" description="Disordered" evidence="6">
    <location>
        <begin position="378"/>
        <end position="415"/>
    </location>
</feature>
<protein>
    <recommendedName>
        <fullName evidence="2">histidine kinase</fullName>
        <ecNumber evidence="2">2.7.13.3</ecNumber>
    </recommendedName>
</protein>
<feature type="transmembrane region" description="Helical" evidence="7">
    <location>
        <begin position="71"/>
        <end position="92"/>
    </location>
</feature>
<keyword evidence="5" id="KW-0902">Two-component regulatory system</keyword>
<name>A0AA41XFY0_9MICO</name>
<evidence type="ECO:0000256" key="4">
    <source>
        <dbReference type="ARBA" id="ARBA00022777"/>
    </source>
</evidence>
<dbReference type="EMBL" id="JANLCK010000009">
    <property type="protein sequence ID" value="MCS5727292.1"/>
    <property type="molecule type" value="Genomic_DNA"/>
</dbReference>
<dbReference type="GO" id="GO:0004673">
    <property type="term" value="F:protein histidine kinase activity"/>
    <property type="evidence" value="ECO:0007669"/>
    <property type="project" value="UniProtKB-EC"/>
</dbReference>
<dbReference type="GO" id="GO:0000160">
    <property type="term" value="P:phosphorelay signal transduction system"/>
    <property type="evidence" value="ECO:0007669"/>
    <property type="project" value="UniProtKB-KW"/>
</dbReference>
<keyword evidence="7" id="KW-0472">Membrane</keyword>
<comment type="catalytic activity">
    <reaction evidence="1">
        <text>ATP + protein L-histidine = ADP + protein N-phospho-L-histidine.</text>
        <dbReference type="EC" id="2.7.13.3"/>
    </reaction>
</comment>
<keyword evidence="7" id="KW-1133">Transmembrane helix</keyword>
<evidence type="ECO:0000256" key="3">
    <source>
        <dbReference type="ARBA" id="ARBA00022679"/>
    </source>
</evidence>
<evidence type="ECO:0000256" key="1">
    <source>
        <dbReference type="ARBA" id="ARBA00000085"/>
    </source>
</evidence>
<comment type="caution">
    <text evidence="8">The sequence shown here is derived from an EMBL/GenBank/DDBJ whole genome shotgun (WGS) entry which is preliminary data.</text>
</comment>
<evidence type="ECO:0000256" key="2">
    <source>
        <dbReference type="ARBA" id="ARBA00012438"/>
    </source>
</evidence>
<dbReference type="PANTHER" id="PTHR24421">
    <property type="entry name" value="NITRATE/NITRITE SENSOR PROTEIN NARX-RELATED"/>
    <property type="match status" value="1"/>
</dbReference>
<keyword evidence="7" id="KW-0812">Transmembrane</keyword>